<evidence type="ECO:0000313" key="2">
    <source>
        <dbReference type="Proteomes" id="UP001055811"/>
    </source>
</evidence>
<dbReference type="Proteomes" id="UP001055811">
    <property type="component" value="Linkage Group LG03"/>
</dbReference>
<organism evidence="1 2">
    <name type="scientific">Cichorium intybus</name>
    <name type="common">Chicory</name>
    <dbReference type="NCBI Taxonomy" id="13427"/>
    <lineage>
        <taxon>Eukaryota</taxon>
        <taxon>Viridiplantae</taxon>
        <taxon>Streptophyta</taxon>
        <taxon>Embryophyta</taxon>
        <taxon>Tracheophyta</taxon>
        <taxon>Spermatophyta</taxon>
        <taxon>Magnoliopsida</taxon>
        <taxon>eudicotyledons</taxon>
        <taxon>Gunneridae</taxon>
        <taxon>Pentapetalae</taxon>
        <taxon>asterids</taxon>
        <taxon>campanulids</taxon>
        <taxon>Asterales</taxon>
        <taxon>Asteraceae</taxon>
        <taxon>Cichorioideae</taxon>
        <taxon>Cichorieae</taxon>
        <taxon>Cichoriinae</taxon>
        <taxon>Cichorium</taxon>
    </lineage>
</organism>
<evidence type="ECO:0000313" key="1">
    <source>
        <dbReference type="EMBL" id="KAI3767244.1"/>
    </source>
</evidence>
<name>A0ACB9F7F8_CICIN</name>
<accession>A0ACB9F7F8</accession>
<gene>
    <name evidence="1" type="ORF">L2E82_17333</name>
</gene>
<dbReference type="EMBL" id="CM042011">
    <property type="protein sequence ID" value="KAI3767244.1"/>
    <property type="molecule type" value="Genomic_DNA"/>
</dbReference>
<keyword evidence="2" id="KW-1185">Reference proteome</keyword>
<proteinExistence type="predicted"/>
<comment type="caution">
    <text evidence="1">The sequence shown here is derived from an EMBL/GenBank/DDBJ whole genome shotgun (WGS) entry which is preliminary data.</text>
</comment>
<protein>
    <submittedName>
        <fullName evidence="1">Uncharacterized protein</fullName>
    </submittedName>
</protein>
<sequence>MPGLMRLDLSDNHFSGSIPVFISEFKALIDLRLGGNSLGGRIPSSIIDLGMLCTLNISNNGVTGEIPSGLRKMVMLQQLDVSHNHLAGNLASVAELRGLTDLNISYNLFTGSIPAALVKFLNASFYSFLGNPSLCVDCGLNCDAGRNFRRCAHLNHIGLTKFETAMVVLGSSVPFFAVVGLGRMFQYRQRQKSDIEDGDILFNRVMEATEDLNDKYIIGQGAHGTVYKAFLGNNDDVYAVKKLMFEYSEEARAGMVREIKTVGKVRHRNLVKLEDILIKTNYGLILYRYMQNGSLHDILHEAYPPPLLDWSMRCNIALGTAYGLEYLHFDCHPAITYMNMKNTSFVITAEYAFTCTKSMESDVYSYGVVLLELLTRKKAVDPSFADGLHIVRWVRSVWNEKVEIGLVVDEGVYNNRYDSFVREQVIEVLRLALRCTDSEASKRPSMRVVVKELEQVYAALRIKLN</sequence>
<reference evidence="2" key="1">
    <citation type="journal article" date="2022" name="Mol. Ecol. Resour.">
        <title>The genomes of chicory, endive, great burdock and yacon provide insights into Asteraceae palaeo-polyploidization history and plant inulin production.</title>
        <authorList>
            <person name="Fan W."/>
            <person name="Wang S."/>
            <person name="Wang H."/>
            <person name="Wang A."/>
            <person name="Jiang F."/>
            <person name="Liu H."/>
            <person name="Zhao H."/>
            <person name="Xu D."/>
            <person name="Zhang Y."/>
        </authorList>
    </citation>
    <scope>NUCLEOTIDE SEQUENCE [LARGE SCALE GENOMIC DNA]</scope>
    <source>
        <strain evidence="2">cv. Punajuju</strain>
    </source>
</reference>
<reference evidence="1 2" key="2">
    <citation type="journal article" date="2022" name="Mol. Ecol. Resour.">
        <title>The genomes of chicory, endive, great burdock and yacon provide insights into Asteraceae paleo-polyploidization history and plant inulin production.</title>
        <authorList>
            <person name="Fan W."/>
            <person name="Wang S."/>
            <person name="Wang H."/>
            <person name="Wang A."/>
            <person name="Jiang F."/>
            <person name="Liu H."/>
            <person name="Zhao H."/>
            <person name="Xu D."/>
            <person name="Zhang Y."/>
        </authorList>
    </citation>
    <scope>NUCLEOTIDE SEQUENCE [LARGE SCALE GENOMIC DNA]</scope>
    <source>
        <strain evidence="2">cv. Punajuju</strain>
        <tissue evidence="1">Leaves</tissue>
    </source>
</reference>